<dbReference type="UniPathway" id="UPA00618">
    <property type="reaction ID" value="UER00672"/>
</dbReference>
<feature type="domain" description="Hypervirulence associated protein TUDOR" evidence="16">
    <location>
        <begin position="601"/>
        <end position="663"/>
    </location>
</feature>
<evidence type="ECO:0000256" key="9">
    <source>
        <dbReference type="ARBA" id="ARBA00022840"/>
    </source>
</evidence>
<keyword evidence="10" id="KW-0539">Nucleus</keyword>
<dbReference type="InterPro" id="IPR042018">
    <property type="entry name" value="GK1-3_metazoan-type"/>
</dbReference>
<dbReference type="InterPro" id="IPR018483">
    <property type="entry name" value="Carb_kinase_FGGY_CS"/>
</dbReference>
<evidence type="ECO:0000259" key="16">
    <source>
        <dbReference type="Pfam" id="PF11160"/>
    </source>
</evidence>
<dbReference type="GO" id="GO:0046167">
    <property type="term" value="P:glycerol-3-phosphate biosynthetic process"/>
    <property type="evidence" value="ECO:0007669"/>
    <property type="project" value="TreeGrafter"/>
</dbReference>
<dbReference type="PANTHER" id="PTHR10196:SF75">
    <property type="entry name" value="GLYCEROL KINASE"/>
    <property type="match status" value="1"/>
</dbReference>
<organism evidence="17 18">
    <name type="scientific">Botryosphaeria dothidea</name>
    <dbReference type="NCBI Taxonomy" id="55169"/>
    <lineage>
        <taxon>Eukaryota</taxon>
        <taxon>Fungi</taxon>
        <taxon>Dikarya</taxon>
        <taxon>Ascomycota</taxon>
        <taxon>Pezizomycotina</taxon>
        <taxon>Dothideomycetes</taxon>
        <taxon>Dothideomycetes incertae sedis</taxon>
        <taxon>Botryosphaeriales</taxon>
        <taxon>Botryosphaeriaceae</taxon>
        <taxon>Botryosphaeria</taxon>
    </lineage>
</organism>
<keyword evidence="7 12" id="KW-0418">Kinase</keyword>
<dbReference type="Pfam" id="PF02782">
    <property type="entry name" value="FGGY_C"/>
    <property type="match status" value="1"/>
</dbReference>
<feature type="domain" description="Carbohydrate kinase FGGY N-terminal" evidence="14">
    <location>
        <begin position="11"/>
        <end position="264"/>
    </location>
</feature>
<evidence type="ECO:0000256" key="11">
    <source>
        <dbReference type="ARBA" id="ARBA00043149"/>
    </source>
</evidence>
<proteinExistence type="inferred from homology"/>
<feature type="compositionally biased region" description="Basic and acidic residues" evidence="13">
    <location>
        <begin position="648"/>
        <end position="789"/>
    </location>
</feature>
<evidence type="ECO:0000313" key="17">
    <source>
        <dbReference type="EMBL" id="KAF4306446.1"/>
    </source>
</evidence>
<dbReference type="EC" id="2.7.1.30" evidence="4"/>
<dbReference type="CDD" id="cd07792">
    <property type="entry name" value="ASKHA_NBD_FGGY_GK1-3-like"/>
    <property type="match status" value="1"/>
</dbReference>
<reference evidence="17" key="1">
    <citation type="submission" date="2020-04" db="EMBL/GenBank/DDBJ databases">
        <title>Genome Assembly and Annotation of Botryosphaeria dothidea sdau 11-99, a Latent Pathogen of Apple Fruit Ring Rot in China.</title>
        <authorList>
            <person name="Yu C."/>
            <person name="Diao Y."/>
            <person name="Lu Q."/>
            <person name="Zhao J."/>
            <person name="Cui S."/>
            <person name="Peng C."/>
            <person name="He B."/>
            <person name="Liu H."/>
        </authorList>
    </citation>
    <scope>NUCLEOTIDE SEQUENCE [LARGE SCALE GENOMIC DNA]</scope>
    <source>
        <strain evidence="17">Sdau11-99</strain>
    </source>
</reference>
<dbReference type="Gene3D" id="3.30.420.40">
    <property type="match status" value="2"/>
</dbReference>
<dbReference type="FunFam" id="3.30.420.40:FF:000085">
    <property type="entry name" value="Glycerol kinase 2"/>
    <property type="match status" value="1"/>
</dbReference>
<evidence type="ECO:0000256" key="12">
    <source>
        <dbReference type="RuleBase" id="RU003733"/>
    </source>
</evidence>
<dbReference type="EMBL" id="WWBZ02000033">
    <property type="protein sequence ID" value="KAF4306446.1"/>
    <property type="molecule type" value="Genomic_DNA"/>
</dbReference>
<dbReference type="InterPro" id="IPR018485">
    <property type="entry name" value="FGGY_C"/>
</dbReference>
<keyword evidence="8" id="KW-0319">Glycerol metabolism</keyword>
<feature type="compositionally biased region" description="Basic and acidic residues" evidence="13">
    <location>
        <begin position="816"/>
        <end position="825"/>
    </location>
</feature>
<keyword evidence="18" id="KW-1185">Reference proteome</keyword>
<evidence type="ECO:0000256" key="6">
    <source>
        <dbReference type="ARBA" id="ARBA00022741"/>
    </source>
</evidence>
<feature type="compositionally biased region" description="Basic residues" evidence="13">
    <location>
        <begin position="826"/>
        <end position="835"/>
    </location>
</feature>
<dbReference type="InterPro" id="IPR021331">
    <property type="entry name" value="Hva1_TUDOR"/>
</dbReference>
<dbReference type="GO" id="GO:0005739">
    <property type="term" value="C:mitochondrion"/>
    <property type="evidence" value="ECO:0007669"/>
    <property type="project" value="TreeGrafter"/>
</dbReference>
<dbReference type="AlphaFoldDB" id="A0A8H4N5A0"/>
<evidence type="ECO:0000259" key="15">
    <source>
        <dbReference type="Pfam" id="PF02782"/>
    </source>
</evidence>
<dbReference type="InterPro" id="IPR043129">
    <property type="entry name" value="ATPase_NBD"/>
</dbReference>
<comment type="similarity">
    <text evidence="3 12">Belongs to the FGGY kinase family.</text>
</comment>
<dbReference type="NCBIfam" id="TIGR01311">
    <property type="entry name" value="glycerol_kin"/>
    <property type="match status" value="1"/>
</dbReference>
<evidence type="ECO:0000256" key="1">
    <source>
        <dbReference type="ARBA" id="ARBA00004123"/>
    </source>
</evidence>
<sequence length="853" mass="93085">MNGNNEEIFVGAIDQGTTSSRFLIFNPSGELVASHQVEFTQYFPNSGWHEHDPVEIVSSVEVCVEEAVKSFESQGYCRSQIKAVGITNQRETTVVWDRETGKPLYNAIVWTDTRAQALVRELKARPGADKLQQVCGLPLSTYPSSAKLLWMLENVPDVKAAYDEGKLAFGTVDTWLVYQLNGGAVNNVFVTDATNASRTMFMNISSLRYDDALLDFFQLNRSKVRLPKIVDSIDAKAYGTLASGALKGFPIAGCLGDQSAALVGQKGFSPGLAKNTYGTGCFLLYNVGDKPVISKHGLLATIAYVYDGKPVYALEGSIAVAGSGIKFLQNNLGLFQSAAEINDLATSVEDNGGVVFVTAFSGLFAPYWIDDAKGTMFGITLNTQKGHIARATLEATCYQTKAILDAMQLDSGHALAELAVDGGMSNSDLCMQTQADTIGIPVYRPKMRETTALGAAIAAGLAVGVWRSFAELRDVNRAGGKVFQPRTSVEDRETKFAAWTKAVEKCRGWVDVPGKPKEEKLPPLSKPEVSKFRQRIDSAVSEGNVDLDGMDEEDLNMELRKIEILQNLKKLRAGRRSHFSPALTRALPTTIAMSEQEIQKGDEVSWKWGSGAPSGTVAEVAKEGEVAIESHRGNTIKKNAEPENPAVHIERPGNDVVKKASELEVDNKANGAEEKAEDKAEDKKEEKSEDKAEEKKEDDKAEKKDDEKENKEEKKGEKKEEANGEKTAKEEKKDEPAKEADKKDEEKAEGNPSEKKENGDAQTGDKRKAGETNGEKKNDEDKSEDKSEEKEDDEPPAKQQKTGAETNGKKGRGRPKKAESGEKPATKAKPKKQAKKAATETGEPRRSSRIKST</sequence>
<dbReference type="PROSITE" id="PS00933">
    <property type="entry name" value="FGGY_KINASES_1"/>
    <property type="match status" value="1"/>
</dbReference>
<evidence type="ECO:0000256" key="7">
    <source>
        <dbReference type="ARBA" id="ARBA00022777"/>
    </source>
</evidence>
<dbReference type="GO" id="GO:0004370">
    <property type="term" value="F:glycerol kinase activity"/>
    <property type="evidence" value="ECO:0007669"/>
    <property type="project" value="UniProtKB-EC"/>
</dbReference>
<evidence type="ECO:0000313" key="18">
    <source>
        <dbReference type="Proteomes" id="UP000572817"/>
    </source>
</evidence>
<evidence type="ECO:0000256" key="10">
    <source>
        <dbReference type="ARBA" id="ARBA00023242"/>
    </source>
</evidence>
<dbReference type="FunFam" id="3.30.420.40:FF:000086">
    <property type="entry name" value="Glycerol kinase"/>
    <property type="match status" value="1"/>
</dbReference>
<dbReference type="NCBIfam" id="NF000756">
    <property type="entry name" value="PRK00047.1"/>
    <property type="match status" value="1"/>
</dbReference>
<protein>
    <recommendedName>
        <fullName evidence="4">glycerol kinase</fullName>
        <ecNumber evidence="4">2.7.1.30</ecNumber>
    </recommendedName>
    <alternativeName>
        <fullName evidence="11">ATP:glycerol 3-phosphotransferase</fullName>
    </alternativeName>
</protein>
<name>A0A8H4N5A0_9PEZI</name>
<comment type="pathway">
    <text evidence="2">Polyol metabolism; glycerol degradation via glycerol kinase pathway; sn-glycerol 3-phosphate from glycerol: step 1/1.</text>
</comment>
<accession>A0A8H4N5A0</accession>
<dbReference type="InterPro" id="IPR005999">
    <property type="entry name" value="Glycerol_kin"/>
</dbReference>
<dbReference type="OrthoDB" id="5422795at2759"/>
<gene>
    <name evidence="17" type="ORF">GTA08_BOTSDO05941</name>
</gene>
<evidence type="ECO:0000259" key="14">
    <source>
        <dbReference type="Pfam" id="PF00370"/>
    </source>
</evidence>
<dbReference type="SUPFAM" id="SSF53067">
    <property type="entry name" value="Actin-like ATPase domain"/>
    <property type="match status" value="2"/>
</dbReference>
<keyword evidence="5 12" id="KW-0808">Transferase</keyword>
<evidence type="ECO:0000256" key="2">
    <source>
        <dbReference type="ARBA" id="ARBA00005190"/>
    </source>
</evidence>
<evidence type="ECO:0000256" key="4">
    <source>
        <dbReference type="ARBA" id="ARBA00012099"/>
    </source>
</evidence>
<dbReference type="GO" id="GO:0006641">
    <property type="term" value="P:triglyceride metabolic process"/>
    <property type="evidence" value="ECO:0007669"/>
    <property type="project" value="TreeGrafter"/>
</dbReference>
<comment type="subcellular location">
    <subcellularLocation>
        <location evidence="1">Nucleus</location>
    </subcellularLocation>
</comment>
<dbReference type="Pfam" id="PF11160">
    <property type="entry name" value="Hva1_TUDOR"/>
    <property type="match status" value="1"/>
</dbReference>
<dbReference type="PANTHER" id="PTHR10196">
    <property type="entry name" value="SUGAR KINASE"/>
    <property type="match status" value="1"/>
</dbReference>
<keyword evidence="6" id="KW-0547">Nucleotide-binding</keyword>
<comment type="caution">
    <text evidence="17">The sequence shown here is derived from an EMBL/GenBank/DDBJ whole genome shotgun (WGS) entry which is preliminary data.</text>
</comment>
<feature type="region of interest" description="Disordered" evidence="13">
    <location>
        <begin position="628"/>
        <end position="853"/>
    </location>
</feature>
<dbReference type="PROSITE" id="PS00354">
    <property type="entry name" value="HMGI_Y"/>
    <property type="match status" value="1"/>
</dbReference>
<dbReference type="GO" id="GO:0006355">
    <property type="term" value="P:regulation of DNA-templated transcription"/>
    <property type="evidence" value="ECO:0007669"/>
    <property type="project" value="InterPro"/>
</dbReference>
<dbReference type="PROSITE" id="PS00445">
    <property type="entry name" value="FGGY_KINASES_2"/>
    <property type="match status" value="1"/>
</dbReference>
<evidence type="ECO:0000256" key="13">
    <source>
        <dbReference type="SAM" id="MobiDB-lite"/>
    </source>
</evidence>
<evidence type="ECO:0000256" key="3">
    <source>
        <dbReference type="ARBA" id="ARBA00009156"/>
    </source>
</evidence>
<dbReference type="Pfam" id="PF00370">
    <property type="entry name" value="FGGY_N"/>
    <property type="match status" value="1"/>
</dbReference>
<dbReference type="InterPro" id="IPR000637">
    <property type="entry name" value="HMGI/Y_DNA-bd_CS"/>
</dbReference>
<dbReference type="GO" id="GO:0005634">
    <property type="term" value="C:nucleus"/>
    <property type="evidence" value="ECO:0007669"/>
    <property type="project" value="UniProtKB-SubCell"/>
</dbReference>
<evidence type="ECO:0000256" key="8">
    <source>
        <dbReference type="ARBA" id="ARBA00022798"/>
    </source>
</evidence>
<dbReference type="Proteomes" id="UP000572817">
    <property type="component" value="Unassembled WGS sequence"/>
</dbReference>
<dbReference type="GO" id="GO:0005524">
    <property type="term" value="F:ATP binding"/>
    <property type="evidence" value="ECO:0007669"/>
    <property type="project" value="UniProtKB-KW"/>
</dbReference>
<evidence type="ECO:0000256" key="5">
    <source>
        <dbReference type="ARBA" id="ARBA00022679"/>
    </source>
</evidence>
<feature type="domain" description="Carbohydrate kinase FGGY C-terminal" evidence="15">
    <location>
        <begin position="274"/>
        <end position="462"/>
    </location>
</feature>
<dbReference type="InterPro" id="IPR018484">
    <property type="entry name" value="FGGY_N"/>
</dbReference>
<dbReference type="GO" id="GO:0019563">
    <property type="term" value="P:glycerol catabolic process"/>
    <property type="evidence" value="ECO:0007669"/>
    <property type="project" value="UniProtKB-UniPathway"/>
</dbReference>
<keyword evidence="9" id="KW-0067">ATP-binding</keyword>